<feature type="transmembrane region" description="Helical" evidence="2">
    <location>
        <begin position="926"/>
        <end position="945"/>
    </location>
</feature>
<dbReference type="AlphaFoldDB" id="A0A4R2KVZ6"/>
<feature type="transmembrane region" description="Helical" evidence="2">
    <location>
        <begin position="64"/>
        <end position="82"/>
    </location>
</feature>
<feature type="transmembrane region" description="Helical" evidence="2">
    <location>
        <begin position="224"/>
        <end position="242"/>
    </location>
</feature>
<evidence type="ECO:0000259" key="4">
    <source>
        <dbReference type="Pfam" id="PF23357"/>
    </source>
</evidence>
<accession>A0A4R2KVZ6</accession>
<dbReference type="Pfam" id="PF12679">
    <property type="entry name" value="ABC2_membrane_2"/>
    <property type="match status" value="1"/>
</dbReference>
<feature type="transmembrane region" description="Helical" evidence="2">
    <location>
        <begin position="258"/>
        <end position="277"/>
    </location>
</feature>
<sequence>MQGGRLVGEFPALRVAQKELRLFFNSPVGWSFLGVFLLASLFVFFWVEAFFARNIADVRPLFEWMPLMLIFLAAALTMRLWSEERSHGTLEYLLTQPVPLWQFVLGKFLACAVLLGLALLATLPLPLTVAAIANLDWGPVLAGYLAAALLGCAYLSIGLFVSAHSANAMLSLIGSVLICGALYLIGSPLLTGFFNDDTAALLRLLGSGSRFDSITRGVIDLRDLYYYAALCTGFLALNVYTLDRQRWATDSRQRRHRLWHAGIALLLLNLLLAGIWLQPLTGLRVDVTQGRLYSISEPTRDLLEQTREPLLIRGYFSERTHPLLAPLVPQIKDLLREYAVAGGERVQVEFVDPAENPETEREASEQYAIDPTPFQVADRYQSALVNAFFHVLVSYGGEHETLGFADLIEVKTASGSQPEVALRNPEFDITRAIRDVLHSYQAGGNLFEQIDRPVQLTAYVSADDRLPQLLLTYRRAIEKTLEARVARAGGKFRVEFVEPEAGDGAVAERIVDEWGFQPLLASLNDQREFYFYLTLEDDHQVVQLPTGAFDPDAFEQTLDAGLKRFASGFTKTIALVFPETGSGQFRGRAPAVHTFQTLEQEISRDYSIVREDLGDGEVDSSADLLLVLAPENLDDTAVYAMDQFLMRGGTVVLGTSGFSVEARGGDLQMREVDSGLASWLAHHGIDIAPAMVLDSQHRSYPVPVMRRVGGYEFRDMQFVDYPYLIDIRGDGLNSEHPITRGLPSLALAWSSPVAVSRERSDISAEWLLRSSPDASRSSARNVMPGAIEDDTRSDSDGKPQRETLGLLMQGRFSSAFSEVPGDDPGDSAGVEERAAALGVERIRSHLNQSSDAARLIVIGSNDFASDQVMSGLVAASGTEFLSPVALLMNTLDWSLTDGSLLQIRSRAHFNRTLPPLDSRIRSRLEYTNYAAALLVLAVFGLLHWLRERRRRTYWRRVLA</sequence>
<dbReference type="InterPro" id="IPR019196">
    <property type="entry name" value="ABC_transp_unknown"/>
</dbReference>
<feature type="domain" description="DUF7088" evidence="4">
    <location>
        <begin position="445"/>
        <end position="531"/>
    </location>
</feature>
<feature type="transmembrane region" description="Helical" evidence="2">
    <location>
        <begin position="141"/>
        <end position="161"/>
    </location>
</feature>
<feature type="domain" description="DUF7088" evidence="4">
    <location>
        <begin position="290"/>
        <end position="393"/>
    </location>
</feature>
<dbReference type="Pfam" id="PF23357">
    <property type="entry name" value="DUF7088"/>
    <property type="match status" value="2"/>
</dbReference>
<keyword evidence="6" id="KW-1185">Reference proteome</keyword>
<feature type="domain" description="ABC-type uncharacterised transport system" evidence="3">
    <location>
        <begin position="595"/>
        <end position="870"/>
    </location>
</feature>
<comment type="caution">
    <text evidence="5">The sequence shown here is derived from an EMBL/GenBank/DDBJ whole genome shotgun (WGS) entry which is preliminary data.</text>
</comment>
<dbReference type="EMBL" id="SLWX01000009">
    <property type="protein sequence ID" value="TCO75396.1"/>
    <property type="molecule type" value="Genomic_DNA"/>
</dbReference>
<evidence type="ECO:0000313" key="5">
    <source>
        <dbReference type="EMBL" id="TCO75396.1"/>
    </source>
</evidence>
<dbReference type="Pfam" id="PF09822">
    <property type="entry name" value="ABC_transp_aux"/>
    <property type="match status" value="1"/>
</dbReference>
<evidence type="ECO:0000256" key="2">
    <source>
        <dbReference type="SAM" id="Phobius"/>
    </source>
</evidence>
<feature type="compositionally biased region" description="Basic and acidic residues" evidence="1">
    <location>
        <begin position="789"/>
        <end position="801"/>
    </location>
</feature>
<evidence type="ECO:0000256" key="1">
    <source>
        <dbReference type="SAM" id="MobiDB-lite"/>
    </source>
</evidence>
<dbReference type="GO" id="GO:0140359">
    <property type="term" value="F:ABC-type transporter activity"/>
    <property type="evidence" value="ECO:0007669"/>
    <property type="project" value="InterPro"/>
</dbReference>
<keyword evidence="2" id="KW-1133">Transmembrane helix</keyword>
<feature type="transmembrane region" description="Helical" evidence="2">
    <location>
        <begin position="103"/>
        <end position="121"/>
    </location>
</feature>
<keyword evidence="2" id="KW-0472">Membrane</keyword>
<name>A0A4R2KVZ6_9GAMM</name>
<dbReference type="InterPro" id="IPR055396">
    <property type="entry name" value="DUF7088"/>
</dbReference>
<keyword evidence="2" id="KW-0812">Transmembrane</keyword>
<dbReference type="Proteomes" id="UP000294980">
    <property type="component" value="Unassembled WGS sequence"/>
</dbReference>
<feature type="region of interest" description="Disordered" evidence="1">
    <location>
        <begin position="775"/>
        <end position="801"/>
    </location>
</feature>
<reference evidence="5 6" key="1">
    <citation type="submission" date="2019-03" db="EMBL/GenBank/DDBJ databases">
        <title>Genomic Encyclopedia of Type Strains, Phase IV (KMG-IV): sequencing the most valuable type-strain genomes for metagenomic binning, comparative biology and taxonomic classification.</title>
        <authorList>
            <person name="Goeker M."/>
        </authorList>
    </citation>
    <scope>NUCLEOTIDE SEQUENCE [LARGE SCALE GENOMIC DNA]</scope>
    <source>
        <strain evidence="5 6">DSM 23344</strain>
    </source>
</reference>
<feature type="transmembrane region" description="Helical" evidence="2">
    <location>
        <begin position="168"/>
        <end position="186"/>
    </location>
</feature>
<evidence type="ECO:0000313" key="6">
    <source>
        <dbReference type="Proteomes" id="UP000294980"/>
    </source>
</evidence>
<protein>
    <submittedName>
        <fullName evidence="5">ABC-2 type transport system permease protein</fullName>
    </submittedName>
</protein>
<organism evidence="5 6">
    <name type="scientific">Chromatocurvus halotolerans</name>
    <dbReference type="NCBI Taxonomy" id="1132028"/>
    <lineage>
        <taxon>Bacteria</taxon>
        <taxon>Pseudomonadati</taxon>
        <taxon>Pseudomonadota</taxon>
        <taxon>Gammaproteobacteria</taxon>
        <taxon>Cellvibrionales</taxon>
        <taxon>Halieaceae</taxon>
        <taxon>Chromatocurvus</taxon>
    </lineage>
</organism>
<dbReference type="GO" id="GO:0005886">
    <property type="term" value="C:plasma membrane"/>
    <property type="evidence" value="ECO:0007669"/>
    <property type="project" value="UniProtKB-SubCell"/>
</dbReference>
<feature type="transmembrane region" description="Helical" evidence="2">
    <location>
        <begin position="28"/>
        <end position="52"/>
    </location>
</feature>
<gene>
    <name evidence="5" type="ORF">EV688_109120</name>
</gene>
<proteinExistence type="predicted"/>
<evidence type="ECO:0000259" key="3">
    <source>
        <dbReference type="Pfam" id="PF09822"/>
    </source>
</evidence>